<evidence type="ECO:0000256" key="8">
    <source>
        <dbReference type="ARBA" id="ARBA00024235"/>
    </source>
</evidence>
<accession>A0A809RW06</accession>
<feature type="domain" description="Ancillary SecYEG translocon subunit/Cell division coordinator CpoB TPR" evidence="10">
    <location>
        <begin position="16"/>
        <end position="220"/>
    </location>
</feature>
<dbReference type="PANTHER" id="PTHR38035:SF1">
    <property type="entry name" value="ANCILLARY SECYEG TRANSLOCON SUBUNIT"/>
    <property type="match status" value="1"/>
</dbReference>
<evidence type="ECO:0000256" key="5">
    <source>
        <dbReference type="ARBA" id="ARBA00023136"/>
    </source>
</evidence>
<dbReference type="GO" id="GO:0005886">
    <property type="term" value="C:plasma membrane"/>
    <property type="evidence" value="ECO:0007669"/>
    <property type="project" value="UniProtKB-SubCell"/>
</dbReference>
<evidence type="ECO:0000256" key="6">
    <source>
        <dbReference type="ARBA" id="ARBA00023186"/>
    </source>
</evidence>
<keyword evidence="3 9" id="KW-0812">Transmembrane</keyword>
<dbReference type="InterPro" id="IPR018704">
    <property type="entry name" value="SecYEG/CpoB_TPR"/>
</dbReference>
<name>A0A809RW06_9PROT</name>
<sequence length="222" mass="24411">MAAYDLEEQEQLSELKTWWKMYGNLVTSVLLAASVGVVGWQGWNWYQRKQAAEASVIYAAVQKGAMERDAKRVREAAGELIDKYPGTAYAVMAALTSARMQVDAGDLKTARAQLQWVAEKSRDKELRDLGRLRLAHVLADDKALDEALKLLVDEPVPAFAARFGELRGDILMAQGKKAEAKTAYQGALAKQSAIETAAGIQGGPETRYRELLQLKLDALGDK</sequence>
<evidence type="ECO:0000313" key="11">
    <source>
        <dbReference type="EMBL" id="BBO20386.1"/>
    </source>
</evidence>
<proteinExistence type="inferred from homology"/>
<keyword evidence="6" id="KW-0143">Chaperone</keyword>
<feature type="transmembrane region" description="Helical" evidence="9">
    <location>
        <begin position="21"/>
        <end position="40"/>
    </location>
</feature>
<evidence type="ECO:0000256" key="3">
    <source>
        <dbReference type="ARBA" id="ARBA00022692"/>
    </source>
</evidence>
<dbReference type="InterPro" id="IPR026039">
    <property type="entry name" value="YfgM"/>
</dbReference>
<evidence type="ECO:0000256" key="1">
    <source>
        <dbReference type="ARBA" id="ARBA00004401"/>
    </source>
</evidence>
<evidence type="ECO:0000256" key="2">
    <source>
        <dbReference type="ARBA" id="ARBA00022475"/>
    </source>
</evidence>
<dbReference type="Pfam" id="PF09976">
    <property type="entry name" value="TPR_21"/>
    <property type="match status" value="1"/>
</dbReference>
<dbReference type="AlphaFoldDB" id="A0A809RW06"/>
<evidence type="ECO:0000256" key="9">
    <source>
        <dbReference type="SAM" id="Phobius"/>
    </source>
</evidence>
<dbReference type="PIRSF" id="PIRSF006170">
    <property type="entry name" value="YfgM"/>
    <property type="match status" value="1"/>
</dbReference>
<dbReference type="Proteomes" id="UP000662914">
    <property type="component" value="Chromosome"/>
</dbReference>
<reference evidence="11" key="1">
    <citation type="journal article" name="DNA Res.">
        <title>The physiological potential of anammox bacteria as revealed by their core genome structure.</title>
        <authorList>
            <person name="Okubo T."/>
            <person name="Toyoda A."/>
            <person name="Fukuhara K."/>
            <person name="Uchiyama I."/>
            <person name="Harigaya Y."/>
            <person name="Kuroiwa M."/>
            <person name="Suzuki T."/>
            <person name="Murakami Y."/>
            <person name="Suwa Y."/>
            <person name="Takami H."/>
        </authorList>
    </citation>
    <scope>NUCLEOTIDE SEQUENCE</scope>
    <source>
        <strain evidence="11">317325-3</strain>
    </source>
</reference>
<keyword evidence="5 9" id="KW-0472">Membrane</keyword>
<organism evidence="11 12">
    <name type="scientific">Candidatus Desulfobacillus denitrificans</name>
    <dbReference type="NCBI Taxonomy" id="2608985"/>
    <lineage>
        <taxon>Bacteria</taxon>
        <taxon>Pseudomonadati</taxon>
        <taxon>Pseudomonadota</taxon>
        <taxon>Betaproteobacteria</taxon>
        <taxon>Candidatus Desulfobacillus</taxon>
    </lineage>
</organism>
<comment type="similarity">
    <text evidence="7">Belongs to the YfgM family.</text>
</comment>
<dbReference type="PANTHER" id="PTHR38035">
    <property type="entry name" value="UPF0070 PROTEIN YFGM"/>
    <property type="match status" value="1"/>
</dbReference>
<dbReference type="EMBL" id="AP021857">
    <property type="protein sequence ID" value="BBO20386.1"/>
    <property type="molecule type" value="Genomic_DNA"/>
</dbReference>
<dbReference type="GO" id="GO:0044877">
    <property type="term" value="F:protein-containing complex binding"/>
    <property type="evidence" value="ECO:0007669"/>
    <property type="project" value="InterPro"/>
</dbReference>
<dbReference type="Gene3D" id="1.25.40.10">
    <property type="entry name" value="Tetratricopeptide repeat domain"/>
    <property type="match status" value="1"/>
</dbReference>
<evidence type="ECO:0000313" key="12">
    <source>
        <dbReference type="Proteomes" id="UP000662914"/>
    </source>
</evidence>
<keyword evidence="4 9" id="KW-1133">Transmembrane helix</keyword>
<comment type="subcellular location">
    <subcellularLocation>
        <location evidence="1">Cell membrane</location>
        <topology evidence="1">Single-pass type II membrane protein</topology>
    </subcellularLocation>
</comment>
<gene>
    <name evidence="11" type="ORF">DSYM_10850</name>
</gene>
<evidence type="ECO:0000256" key="4">
    <source>
        <dbReference type="ARBA" id="ARBA00022989"/>
    </source>
</evidence>
<keyword evidence="2" id="KW-1003">Cell membrane</keyword>
<dbReference type="InterPro" id="IPR011990">
    <property type="entry name" value="TPR-like_helical_dom_sf"/>
</dbReference>
<evidence type="ECO:0000256" key="7">
    <source>
        <dbReference type="ARBA" id="ARBA00024197"/>
    </source>
</evidence>
<dbReference type="KEGG" id="ddz:DSYM_10850"/>
<evidence type="ECO:0000259" key="10">
    <source>
        <dbReference type="Pfam" id="PF09976"/>
    </source>
</evidence>
<protein>
    <recommendedName>
        <fullName evidence="8">Ancillary SecYEG translocon subunit</fullName>
    </recommendedName>
</protein>